<name>A0A317MVC1_9GAMM</name>
<dbReference type="InterPro" id="IPR005807">
    <property type="entry name" value="SecE_bac"/>
</dbReference>
<dbReference type="InterPro" id="IPR001901">
    <property type="entry name" value="Translocase_SecE/Sec61-g"/>
</dbReference>
<evidence type="ECO:0000256" key="9">
    <source>
        <dbReference type="HAMAP-Rule" id="MF_00422"/>
    </source>
</evidence>
<evidence type="ECO:0000256" key="2">
    <source>
        <dbReference type="ARBA" id="ARBA00022448"/>
    </source>
</evidence>
<feature type="transmembrane region" description="Helical" evidence="9">
    <location>
        <begin position="46"/>
        <end position="70"/>
    </location>
</feature>
<keyword evidence="4 9" id="KW-0812">Transmembrane</keyword>
<dbReference type="PRINTS" id="PR01650">
    <property type="entry name" value="SECETRNLCASE"/>
</dbReference>
<keyword evidence="5 9" id="KW-0653">Protein transport</keyword>
<evidence type="ECO:0000256" key="5">
    <source>
        <dbReference type="ARBA" id="ARBA00022927"/>
    </source>
</evidence>
<keyword evidence="11" id="KW-1185">Reference proteome</keyword>
<dbReference type="Proteomes" id="UP000246569">
    <property type="component" value="Unassembled WGS sequence"/>
</dbReference>
<accession>A0A317MVC1</accession>
<evidence type="ECO:0000256" key="7">
    <source>
        <dbReference type="ARBA" id="ARBA00023010"/>
    </source>
</evidence>
<dbReference type="EMBL" id="QGTJ01000005">
    <property type="protein sequence ID" value="PWV61714.1"/>
    <property type="molecule type" value="Genomic_DNA"/>
</dbReference>
<keyword evidence="2 9" id="KW-0813">Transport</keyword>
<keyword evidence="6 9" id="KW-1133">Transmembrane helix</keyword>
<dbReference type="GO" id="GO:0006605">
    <property type="term" value="P:protein targeting"/>
    <property type="evidence" value="ECO:0007669"/>
    <property type="project" value="UniProtKB-UniRule"/>
</dbReference>
<sequence length="125" mass="13956">MTSKPEAEIGRFDTLKWAFAVLLLVGAVVAFYWYHEQLLAIRVVGLLLALAVSVFIVSGTQLGGTVIGYLRDSRTELRKVVWPTRQETLQTTLAVFLMVTIMGVFLWLLDMLLLWGVRVLTGQGS</sequence>
<evidence type="ECO:0000256" key="6">
    <source>
        <dbReference type="ARBA" id="ARBA00022989"/>
    </source>
</evidence>
<organism evidence="10 11">
    <name type="scientific">Plasticicumulans acidivorans</name>
    <dbReference type="NCBI Taxonomy" id="886464"/>
    <lineage>
        <taxon>Bacteria</taxon>
        <taxon>Pseudomonadati</taxon>
        <taxon>Pseudomonadota</taxon>
        <taxon>Gammaproteobacteria</taxon>
        <taxon>Candidatus Competibacteraceae</taxon>
        <taxon>Plasticicumulans</taxon>
    </lineage>
</organism>
<dbReference type="NCBIfam" id="TIGR00964">
    <property type="entry name" value="secE_bact"/>
    <property type="match status" value="1"/>
</dbReference>
<evidence type="ECO:0000313" key="11">
    <source>
        <dbReference type="Proteomes" id="UP000246569"/>
    </source>
</evidence>
<evidence type="ECO:0000256" key="1">
    <source>
        <dbReference type="ARBA" id="ARBA00004370"/>
    </source>
</evidence>
<evidence type="ECO:0000256" key="4">
    <source>
        <dbReference type="ARBA" id="ARBA00022692"/>
    </source>
</evidence>
<evidence type="ECO:0000256" key="3">
    <source>
        <dbReference type="ARBA" id="ARBA00022475"/>
    </source>
</evidence>
<comment type="similarity">
    <text evidence="9">Belongs to the SecE/SEC61-gamma family.</text>
</comment>
<dbReference type="InterPro" id="IPR038379">
    <property type="entry name" value="SecE_sf"/>
</dbReference>
<evidence type="ECO:0000256" key="8">
    <source>
        <dbReference type="ARBA" id="ARBA00023136"/>
    </source>
</evidence>
<comment type="caution">
    <text evidence="10">The sequence shown here is derived from an EMBL/GenBank/DDBJ whole genome shotgun (WGS) entry which is preliminary data.</text>
</comment>
<comment type="caution">
    <text evidence="9">Lacks conserved residue(s) required for the propagation of feature annotation.</text>
</comment>
<feature type="transmembrane region" description="Helical" evidence="9">
    <location>
        <begin position="14"/>
        <end position="34"/>
    </location>
</feature>
<comment type="subcellular location">
    <subcellularLocation>
        <location evidence="1">Membrane</location>
    </subcellularLocation>
</comment>
<comment type="function">
    <text evidence="9">Essential subunit of the Sec protein translocation channel SecYEG. Clamps together the 2 halves of SecY. May contact the channel plug during translocation.</text>
</comment>
<dbReference type="RefSeq" id="WP_110018498.1">
    <property type="nucleotide sequence ID" value="NZ_QGTJ01000005.1"/>
</dbReference>
<dbReference type="GO" id="GO:0009306">
    <property type="term" value="P:protein secretion"/>
    <property type="evidence" value="ECO:0007669"/>
    <property type="project" value="UniProtKB-UniRule"/>
</dbReference>
<reference evidence="10 11" key="1">
    <citation type="submission" date="2018-05" db="EMBL/GenBank/DDBJ databases">
        <title>Genomic Encyclopedia of Type Strains, Phase IV (KMG-IV): sequencing the most valuable type-strain genomes for metagenomic binning, comparative biology and taxonomic classification.</title>
        <authorList>
            <person name="Goeker M."/>
        </authorList>
    </citation>
    <scope>NUCLEOTIDE SEQUENCE [LARGE SCALE GENOMIC DNA]</scope>
    <source>
        <strain evidence="10 11">DSM 23606</strain>
    </source>
</reference>
<keyword evidence="8 9" id="KW-0472">Membrane</keyword>
<comment type="subunit">
    <text evidence="9">Component of the Sec protein translocase complex. Heterotrimer consisting of SecY, SecE and SecG subunits. The heterotrimers can form oligomers, although 1 heterotrimer is thought to be able to translocate proteins. Interacts with the ribosome. Interacts with SecDF, and other proteins may be involved. Interacts with SecA.</text>
</comment>
<dbReference type="Pfam" id="PF00584">
    <property type="entry name" value="SecE"/>
    <property type="match status" value="1"/>
</dbReference>
<dbReference type="PANTHER" id="PTHR33910:SF1">
    <property type="entry name" value="PROTEIN TRANSLOCASE SUBUNIT SECE"/>
    <property type="match status" value="1"/>
</dbReference>
<proteinExistence type="inferred from homology"/>
<dbReference type="AlphaFoldDB" id="A0A317MVC1"/>
<evidence type="ECO:0000313" key="10">
    <source>
        <dbReference type="EMBL" id="PWV61714.1"/>
    </source>
</evidence>
<dbReference type="GO" id="GO:0005886">
    <property type="term" value="C:plasma membrane"/>
    <property type="evidence" value="ECO:0007669"/>
    <property type="project" value="UniProtKB-UniRule"/>
</dbReference>
<dbReference type="GO" id="GO:0008320">
    <property type="term" value="F:protein transmembrane transporter activity"/>
    <property type="evidence" value="ECO:0007669"/>
    <property type="project" value="UniProtKB-UniRule"/>
</dbReference>
<dbReference type="Gene3D" id="1.20.5.1030">
    <property type="entry name" value="Preprotein translocase secy subunit"/>
    <property type="match status" value="1"/>
</dbReference>
<feature type="transmembrane region" description="Helical" evidence="9">
    <location>
        <begin position="91"/>
        <end position="115"/>
    </location>
</feature>
<dbReference type="GO" id="GO:0065002">
    <property type="term" value="P:intracellular protein transmembrane transport"/>
    <property type="evidence" value="ECO:0007669"/>
    <property type="project" value="UniProtKB-UniRule"/>
</dbReference>
<keyword evidence="7 9" id="KW-0811">Translocation</keyword>
<protein>
    <recommendedName>
        <fullName evidence="9">Protein translocase subunit SecE</fullName>
    </recommendedName>
</protein>
<dbReference type="GO" id="GO:0043952">
    <property type="term" value="P:protein transport by the Sec complex"/>
    <property type="evidence" value="ECO:0007669"/>
    <property type="project" value="UniProtKB-UniRule"/>
</dbReference>
<dbReference type="HAMAP" id="MF_00422">
    <property type="entry name" value="SecE"/>
    <property type="match status" value="1"/>
</dbReference>
<keyword evidence="3 9" id="KW-1003">Cell membrane</keyword>
<dbReference type="OrthoDB" id="9806365at2"/>
<gene>
    <name evidence="9" type="primary">secE</name>
    <name evidence="10" type="ORF">C7443_105147</name>
</gene>
<dbReference type="PANTHER" id="PTHR33910">
    <property type="entry name" value="PROTEIN TRANSLOCASE SUBUNIT SECE"/>
    <property type="match status" value="1"/>
</dbReference>